<protein>
    <submittedName>
        <fullName evidence="1">Uncharacterized protein</fullName>
    </submittedName>
</protein>
<dbReference type="EMBL" id="CM000138">
    <property type="protein sequence ID" value="EEE54950.1"/>
    <property type="molecule type" value="Genomic_DNA"/>
</dbReference>
<sequence length="245" mass="26880">MASHGRDRDVLAAIRGGDFLLTRRLRDLDDGGAPLRWRVSDCRGGYLLLVNSDAGLVATVNPMAPRMTDFINMPFRINDSAANNAGAADATGQGRRIFANFPRPTLDLLGRGSHVIPADIEARASPVAPHDGNKHWLKPGMQANGLIFWPFKNKEHMLVLDTNTMKFTVHEIPVFSEVQQGCSFAVGETKDDVPCIVCVVGTTVSVWMRKFDEKGVERWRFADSILSSEEANQLGIHGGLKVVTL</sequence>
<dbReference type="PANTHER" id="PTHR33207">
    <property type="entry name" value="F-BOX DOMAIN CONTAINING PROTEIN-RELATED"/>
    <property type="match status" value="1"/>
</dbReference>
<name>B9EXY7_ORYSJ</name>
<dbReference type="Proteomes" id="UP000007752">
    <property type="component" value="Chromosome 1"/>
</dbReference>
<proteinExistence type="predicted"/>
<gene>
    <name evidence="1" type="ORF">OsJ_02520</name>
</gene>
<evidence type="ECO:0000313" key="1">
    <source>
        <dbReference type="EMBL" id="EEE54950.1"/>
    </source>
</evidence>
<organism evidence="1">
    <name type="scientific">Oryza sativa subsp. japonica</name>
    <name type="common">Rice</name>
    <dbReference type="NCBI Taxonomy" id="39947"/>
    <lineage>
        <taxon>Eukaryota</taxon>
        <taxon>Viridiplantae</taxon>
        <taxon>Streptophyta</taxon>
        <taxon>Embryophyta</taxon>
        <taxon>Tracheophyta</taxon>
        <taxon>Spermatophyta</taxon>
        <taxon>Magnoliopsida</taxon>
        <taxon>Liliopsida</taxon>
        <taxon>Poales</taxon>
        <taxon>Poaceae</taxon>
        <taxon>BOP clade</taxon>
        <taxon>Oryzoideae</taxon>
        <taxon>Oryzeae</taxon>
        <taxon>Oryzinae</taxon>
        <taxon>Oryza</taxon>
        <taxon>Oryza sativa</taxon>
    </lineage>
</organism>
<dbReference type="AlphaFoldDB" id="B9EXY7"/>
<reference evidence="1" key="1">
    <citation type="journal article" date="2005" name="PLoS Biol.">
        <title>The genomes of Oryza sativa: a history of duplications.</title>
        <authorList>
            <person name="Yu J."/>
            <person name="Wang J."/>
            <person name="Lin W."/>
            <person name="Li S."/>
            <person name="Li H."/>
            <person name="Zhou J."/>
            <person name="Ni P."/>
            <person name="Dong W."/>
            <person name="Hu S."/>
            <person name="Zeng C."/>
            <person name="Zhang J."/>
            <person name="Zhang Y."/>
            <person name="Li R."/>
            <person name="Xu Z."/>
            <person name="Li S."/>
            <person name="Li X."/>
            <person name="Zheng H."/>
            <person name="Cong L."/>
            <person name="Lin L."/>
            <person name="Yin J."/>
            <person name="Geng J."/>
            <person name="Li G."/>
            <person name="Shi J."/>
            <person name="Liu J."/>
            <person name="Lv H."/>
            <person name="Li J."/>
            <person name="Wang J."/>
            <person name="Deng Y."/>
            <person name="Ran L."/>
            <person name="Shi X."/>
            <person name="Wang X."/>
            <person name="Wu Q."/>
            <person name="Li C."/>
            <person name="Ren X."/>
            <person name="Wang J."/>
            <person name="Wang X."/>
            <person name="Li D."/>
            <person name="Liu D."/>
            <person name="Zhang X."/>
            <person name="Ji Z."/>
            <person name="Zhao W."/>
            <person name="Sun Y."/>
            <person name="Zhang Z."/>
            <person name="Bao J."/>
            <person name="Han Y."/>
            <person name="Dong L."/>
            <person name="Ji J."/>
            <person name="Chen P."/>
            <person name="Wu S."/>
            <person name="Liu J."/>
            <person name="Xiao Y."/>
            <person name="Bu D."/>
            <person name="Tan J."/>
            <person name="Yang L."/>
            <person name="Ye C."/>
            <person name="Zhang J."/>
            <person name="Xu J."/>
            <person name="Zhou Y."/>
            <person name="Yu Y."/>
            <person name="Zhang B."/>
            <person name="Zhuang S."/>
            <person name="Wei H."/>
            <person name="Liu B."/>
            <person name="Lei M."/>
            <person name="Yu H."/>
            <person name="Li Y."/>
            <person name="Xu H."/>
            <person name="Wei S."/>
            <person name="He X."/>
            <person name="Fang L."/>
            <person name="Zhang Z."/>
            <person name="Zhang Y."/>
            <person name="Huang X."/>
            <person name="Su Z."/>
            <person name="Tong W."/>
            <person name="Li J."/>
            <person name="Tong Z."/>
            <person name="Li S."/>
            <person name="Ye J."/>
            <person name="Wang L."/>
            <person name="Fang L."/>
            <person name="Lei T."/>
            <person name="Chen C."/>
            <person name="Chen H."/>
            <person name="Xu Z."/>
            <person name="Li H."/>
            <person name="Huang H."/>
            <person name="Zhang F."/>
            <person name="Xu H."/>
            <person name="Li N."/>
            <person name="Zhao C."/>
            <person name="Li S."/>
            <person name="Dong L."/>
            <person name="Huang Y."/>
            <person name="Li L."/>
            <person name="Xi Y."/>
            <person name="Qi Q."/>
            <person name="Li W."/>
            <person name="Zhang B."/>
            <person name="Hu W."/>
            <person name="Zhang Y."/>
            <person name="Tian X."/>
            <person name="Jiao Y."/>
            <person name="Liang X."/>
            <person name="Jin J."/>
            <person name="Gao L."/>
            <person name="Zheng W."/>
            <person name="Hao B."/>
            <person name="Liu S."/>
            <person name="Wang W."/>
            <person name="Yuan L."/>
            <person name="Cao M."/>
            <person name="McDermott J."/>
            <person name="Samudrala R."/>
            <person name="Wang J."/>
            <person name="Wong G.K."/>
            <person name="Yang H."/>
        </authorList>
    </citation>
    <scope>NUCLEOTIDE SEQUENCE [LARGE SCALE GENOMIC DNA]</scope>
</reference>
<accession>B9EXY7</accession>
<reference evidence="1" key="2">
    <citation type="submission" date="2008-12" db="EMBL/GenBank/DDBJ databases">
        <title>Improved gene annotation of the rice (Oryza sativa) genomes.</title>
        <authorList>
            <person name="Wang J."/>
            <person name="Li R."/>
            <person name="Fan W."/>
            <person name="Huang Q."/>
            <person name="Zhang J."/>
            <person name="Zhou Y."/>
            <person name="Hu Y."/>
            <person name="Zi S."/>
            <person name="Li J."/>
            <person name="Ni P."/>
            <person name="Zheng H."/>
            <person name="Zhang Y."/>
            <person name="Zhao M."/>
            <person name="Hao Q."/>
            <person name="McDermott J."/>
            <person name="Samudrala R."/>
            <person name="Kristiansen K."/>
            <person name="Wong G.K.-S."/>
        </authorList>
    </citation>
    <scope>NUCLEOTIDE SEQUENCE</scope>
</reference>